<dbReference type="EMBL" id="CP021367">
    <property type="protein sequence ID" value="ART61217.1"/>
    <property type="molecule type" value="Genomic_DNA"/>
</dbReference>
<protein>
    <submittedName>
        <fullName evidence="1">Uncharacterized protein</fullName>
    </submittedName>
</protein>
<proteinExistence type="predicted"/>
<dbReference type="RefSeq" id="WP_086928988.1">
    <property type="nucleotide sequence ID" value="NZ_CP021363.1"/>
</dbReference>
<dbReference type="AlphaFoldDB" id="A0A240UI95"/>
<keyword evidence="2" id="KW-1185">Reference proteome</keyword>
<dbReference type="Proteomes" id="UP000194440">
    <property type="component" value="Plasmid pACP4.1"/>
</dbReference>
<organism evidence="1 2">
    <name type="scientific">Acidovorax carolinensis</name>
    <dbReference type="NCBI Taxonomy" id="553814"/>
    <lineage>
        <taxon>Bacteria</taxon>
        <taxon>Pseudomonadati</taxon>
        <taxon>Pseudomonadota</taxon>
        <taxon>Betaproteobacteria</taxon>
        <taxon>Burkholderiales</taxon>
        <taxon>Comamonadaceae</taxon>
        <taxon>Acidovorax</taxon>
    </lineage>
</organism>
<dbReference type="KEGG" id="acis:CBP35_19790"/>
<reference evidence="1" key="1">
    <citation type="submission" date="2017-05" db="EMBL/GenBank/DDBJ databases">
        <title>Polyphasic characterization of four soil-derived phenanthrene-degrading Acidovorax strains and proposal of Acidovorax phenanthrenivorans sp. nov.</title>
        <authorList>
            <person name="Singleton D."/>
            <person name="Lee J."/>
            <person name="Dickey A.N."/>
            <person name="Stroud A."/>
            <person name="Scholl E.H."/>
            <person name="Wright F.A."/>
            <person name="Aitken M.D."/>
        </authorList>
    </citation>
    <scope>NUCLEOTIDE SEQUENCE</scope>
    <source>
        <strain evidence="1">P4</strain>
        <plasmid evidence="1">pACP4.1</plasmid>
    </source>
</reference>
<geneLocation type="plasmid" evidence="1 2">
    <name>pACP4.1</name>
</geneLocation>
<name>A0A240UI95_9BURK</name>
<sequence length="87" mass="9757">MPATPTLVEGSASEYELFETQGRESGVLSDEGFFVQGDWEFDLDTLQDTSREALEAHLSRGPVNHETALYLKSYLMNSKSVHFTPFP</sequence>
<evidence type="ECO:0000313" key="2">
    <source>
        <dbReference type="Proteomes" id="UP000194440"/>
    </source>
</evidence>
<dbReference type="KEGG" id="acip:CBP36_19825"/>
<keyword evidence="1" id="KW-0614">Plasmid</keyword>
<evidence type="ECO:0000313" key="1">
    <source>
        <dbReference type="EMBL" id="ART61217.1"/>
    </source>
</evidence>
<gene>
    <name evidence="1" type="ORF">CBP36_19825</name>
</gene>
<accession>A0A240UI95</accession>